<evidence type="ECO:0000313" key="1">
    <source>
        <dbReference type="EMBL" id="KAL0342951.1"/>
    </source>
</evidence>
<dbReference type="AlphaFoldDB" id="A0AAW2NKF6"/>
<organism evidence="1">
    <name type="scientific">Sesamum angustifolium</name>
    <dbReference type="NCBI Taxonomy" id="2727405"/>
    <lineage>
        <taxon>Eukaryota</taxon>
        <taxon>Viridiplantae</taxon>
        <taxon>Streptophyta</taxon>
        <taxon>Embryophyta</taxon>
        <taxon>Tracheophyta</taxon>
        <taxon>Spermatophyta</taxon>
        <taxon>Magnoliopsida</taxon>
        <taxon>eudicotyledons</taxon>
        <taxon>Gunneridae</taxon>
        <taxon>Pentapetalae</taxon>
        <taxon>asterids</taxon>
        <taxon>lamiids</taxon>
        <taxon>Lamiales</taxon>
        <taxon>Pedaliaceae</taxon>
        <taxon>Sesamum</taxon>
    </lineage>
</organism>
<proteinExistence type="predicted"/>
<accession>A0AAW2NKF6</accession>
<dbReference type="EMBL" id="JACGWK010000007">
    <property type="protein sequence ID" value="KAL0342951.1"/>
    <property type="molecule type" value="Genomic_DNA"/>
</dbReference>
<protein>
    <submittedName>
        <fullName evidence="1">Uncharacterized protein</fullName>
    </submittedName>
</protein>
<reference evidence="1" key="1">
    <citation type="submission" date="2020-06" db="EMBL/GenBank/DDBJ databases">
        <authorList>
            <person name="Li T."/>
            <person name="Hu X."/>
            <person name="Zhang T."/>
            <person name="Song X."/>
            <person name="Zhang H."/>
            <person name="Dai N."/>
            <person name="Sheng W."/>
            <person name="Hou X."/>
            <person name="Wei L."/>
        </authorList>
    </citation>
    <scope>NUCLEOTIDE SEQUENCE</scope>
    <source>
        <strain evidence="1">G01</strain>
        <tissue evidence="1">Leaf</tissue>
    </source>
</reference>
<reference evidence="1" key="2">
    <citation type="journal article" date="2024" name="Plant">
        <title>Genomic evolution and insights into agronomic trait innovations of Sesamum species.</title>
        <authorList>
            <person name="Miao H."/>
            <person name="Wang L."/>
            <person name="Qu L."/>
            <person name="Liu H."/>
            <person name="Sun Y."/>
            <person name="Le M."/>
            <person name="Wang Q."/>
            <person name="Wei S."/>
            <person name="Zheng Y."/>
            <person name="Lin W."/>
            <person name="Duan Y."/>
            <person name="Cao H."/>
            <person name="Xiong S."/>
            <person name="Wang X."/>
            <person name="Wei L."/>
            <person name="Li C."/>
            <person name="Ma Q."/>
            <person name="Ju M."/>
            <person name="Zhao R."/>
            <person name="Li G."/>
            <person name="Mu C."/>
            <person name="Tian Q."/>
            <person name="Mei H."/>
            <person name="Zhang T."/>
            <person name="Gao T."/>
            <person name="Zhang H."/>
        </authorList>
    </citation>
    <scope>NUCLEOTIDE SEQUENCE</scope>
    <source>
        <strain evidence="1">G01</strain>
    </source>
</reference>
<gene>
    <name evidence="1" type="ORF">Sangu_1182500</name>
</gene>
<comment type="caution">
    <text evidence="1">The sequence shown here is derived from an EMBL/GenBank/DDBJ whole genome shotgun (WGS) entry which is preliminary data.</text>
</comment>
<sequence>MSAAKVSSLDFHGFISDLEASSFATTKDATTVHTDPRSEEALATKIEMADAKKSSFAGLFSKNRKLSEGNKLKIFTVGDDRLKLEMSYVIDVQSKLGFCLVGYIAGKFPGLKAIQALSQSLGGRYSNNTKADG</sequence>
<name>A0AAW2NKF6_9LAMI</name>